<dbReference type="PANTHER" id="PTHR30250">
    <property type="entry name" value="PST FAMILY PREDICTED COLANIC ACID TRANSPORTER"/>
    <property type="match status" value="1"/>
</dbReference>
<evidence type="ECO:0000256" key="1">
    <source>
        <dbReference type="ARBA" id="ARBA00004651"/>
    </source>
</evidence>
<dbReference type="PANTHER" id="PTHR30250:SF26">
    <property type="entry name" value="PSMA PROTEIN"/>
    <property type="match status" value="1"/>
</dbReference>
<feature type="transmembrane region" description="Helical" evidence="6">
    <location>
        <begin position="320"/>
        <end position="338"/>
    </location>
</feature>
<evidence type="ECO:0000313" key="7">
    <source>
        <dbReference type="EMBL" id="MFC7270304.1"/>
    </source>
</evidence>
<feature type="transmembrane region" description="Helical" evidence="6">
    <location>
        <begin position="138"/>
        <end position="159"/>
    </location>
</feature>
<feature type="transmembrane region" description="Helical" evidence="6">
    <location>
        <begin position="350"/>
        <end position="370"/>
    </location>
</feature>
<evidence type="ECO:0008006" key="9">
    <source>
        <dbReference type="Google" id="ProtNLM"/>
    </source>
</evidence>
<keyword evidence="2" id="KW-1003">Cell membrane</keyword>
<dbReference type="RefSeq" id="WP_262875233.1">
    <property type="nucleotide sequence ID" value="NZ_BAABKW010000007.1"/>
</dbReference>
<keyword evidence="3 6" id="KW-0812">Transmembrane</keyword>
<keyword evidence="8" id="KW-1185">Reference proteome</keyword>
<evidence type="ECO:0000256" key="4">
    <source>
        <dbReference type="ARBA" id="ARBA00022989"/>
    </source>
</evidence>
<feature type="transmembrane region" description="Helical" evidence="6">
    <location>
        <begin position="45"/>
        <end position="69"/>
    </location>
</feature>
<reference evidence="8" key="1">
    <citation type="journal article" date="2019" name="Int. J. Syst. Evol. Microbiol.">
        <title>The Global Catalogue of Microorganisms (GCM) 10K type strain sequencing project: providing services to taxonomists for standard genome sequencing and annotation.</title>
        <authorList>
            <consortium name="The Broad Institute Genomics Platform"/>
            <consortium name="The Broad Institute Genome Sequencing Center for Infectious Disease"/>
            <person name="Wu L."/>
            <person name="Ma J."/>
        </authorList>
    </citation>
    <scope>NUCLEOTIDE SEQUENCE [LARGE SCALE GENOMIC DNA]</scope>
    <source>
        <strain evidence="8">CGMCC 1.15772</strain>
    </source>
</reference>
<keyword evidence="5 6" id="KW-0472">Membrane</keyword>
<keyword evidence="4 6" id="KW-1133">Transmembrane helix</keyword>
<feature type="transmembrane region" description="Helical" evidence="6">
    <location>
        <begin position="110"/>
        <end position="131"/>
    </location>
</feature>
<comment type="subcellular location">
    <subcellularLocation>
        <location evidence="1">Cell membrane</location>
        <topology evidence="1">Multi-pass membrane protein</topology>
    </subcellularLocation>
</comment>
<feature type="transmembrane region" description="Helical" evidence="6">
    <location>
        <begin position="165"/>
        <end position="187"/>
    </location>
</feature>
<proteinExistence type="predicted"/>
<sequence length="408" mass="42498">MAGRAHSRFVTIGDQLVSSLSNFALVAFVANVSSPADFGRFSLGYVVLIFFLGFQRALVGEVLLVRFSGGGEQRSTEGDDAAAGVSAALGAVSALALAVCGVVSGGDAAVWIALAVAGPIVFVQDIARYILIARGRSGHALASDTVWAALSLPLMFWLVVSGAPAWTVVATWVATGAVAAIIAVIAARLRPKPVRGATWLSRNRDIAVRFSGEYASLNASNTVVWFLLAAPLGVAGVAALRGASLLFSPLNTAFNAVRIAVVPELVRAADPGRYRSRMRETAIVLTALAVIWSVAVLVLPAEWGRLLLGETWDSAAPLRVAYALQSLAMVVYTVLLAHFRARALHRQSTLMRSTLAVATLVAPLLLGLALAAQGAAWGFALAVAASAVVGAAALRRAGRDGDRPRRAD</sequence>
<feature type="transmembrane region" description="Helical" evidence="6">
    <location>
        <begin position="376"/>
        <end position="394"/>
    </location>
</feature>
<organism evidence="7 8">
    <name type="scientific">Microbacterium fluvii</name>
    <dbReference type="NCBI Taxonomy" id="415215"/>
    <lineage>
        <taxon>Bacteria</taxon>
        <taxon>Bacillati</taxon>
        <taxon>Actinomycetota</taxon>
        <taxon>Actinomycetes</taxon>
        <taxon>Micrococcales</taxon>
        <taxon>Microbacteriaceae</taxon>
        <taxon>Microbacterium</taxon>
    </lineage>
</organism>
<dbReference type="EMBL" id="JBHTBE010000004">
    <property type="protein sequence ID" value="MFC7270304.1"/>
    <property type="molecule type" value="Genomic_DNA"/>
</dbReference>
<dbReference type="Proteomes" id="UP001596507">
    <property type="component" value="Unassembled WGS sequence"/>
</dbReference>
<evidence type="ECO:0000256" key="2">
    <source>
        <dbReference type="ARBA" id="ARBA00022475"/>
    </source>
</evidence>
<protein>
    <recommendedName>
        <fullName evidence="9">O-antigen/teichoic acid export membrane protein</fullName>
    </recommendedName>
</protein>
<feature type="transmembrane region" description="Helical" evidence="6">
    <location>
        <begin position="12"/>
        <end position="33"/>
    </location>
</feature>
<feature type="transmembrane region" description="Helical" evidence="6">
    <location>
        <begin position="282"/>
        <end position="300"/>
    </location>
</feature>
<evidence type="ECO:0000256" key="3">
    <source>
        <dbReference type="ARBA" id="ARBA00022692"/>
    </source>
</evidence>
<name>A0ABW2HKC6_9MICO</name>
<evidence type="ECO:0000256" key="5">
    <source>
        <dbReference type="ARBA" id="ARBA00023136"/>
    </source>
</evidence>
<feature type="transmembrane region" description="Helical" evidence="6">
    <location>
        <begin position="81"/>
        <end position="104"/>
    </location>
</feature>
<evidence type="ECO:0000256" key="6">
    <source>
        <dbReference type="SAM" id="Phobius"/>
    </source>
</evidence>
<accession>A0ABW2HKC6</accession>
<evidence type="ECO:0000313" key="8">
    <source>
        <dbReference type="Proteomes" id="UP001596507"/>
    </source>
</evidence>
<comment type="caution">
    <text evidence="7">The sequence shown here is derived from an EMBL/GenBank/DDBJ whole genome shotgun (WGS) entry which is preliminary data.</text>
</comment>
<gene>
    <name evidence="7" type="ORF">ACFQRL_15170</name>
</gene>
<dbReference type="InterPro" id="IPR050833">
    <property type="entry name" value="Poly_Biosynth_Transport"/>
</dbReference>